<dbReference type="GO" id="GO:0050660">
    <property type="term" value="F:flavin adenine dinucleotide binding"/>
    <property type="evidence" value="ECO:0007669"/>
    <property type="project" value="InterPro"/>
</dbReference>
<dbReference type="SUPFAM" id="SSF51905">
    <property type="entry name" value="FAD/NAD(P)-binding domain"/>
    <property type="match status" value="2"/>
</dbReference>
<dbReference type="Proteomes" id="UP000572817">
    <property type="component" value="Unassembled WGS sequence"/>
</dbReference>
<proteinExistence type="inferred from homology"/>
<evidence type="ECO:0000256" key="2">
    <source>
        <dbReference type="ARBA" id="ARBA00022630"/>
    </source>
</evidence>
<gene>
    <name evidence="9" type="ORF">GTA08_BOTSDO03280</name>
</gene>
<feature type="region of interest" description="Disordered" evidence="7">
    <location>
        <begin position="780"/>
        <end position="831"/>
    </location>
</feature>
<protein>
    <submittedName>
        <fullName evidence="9">Casein kinase II regulatory subunit</fullName>
    </submittedName>
</protein>
<feature type="compositionally biased region" description="Polar residues" evidence="7">
    <location>
        <begin position="782"/>
        <end position="820"/>
    </location>
</feature>
<dbReference type="InterPro" id="IPR051209">
    <property type="entry name" value="FAD-bind_Monooxygenase_sf"/>
</dbReference>
<dbReference type="PROSITE" id="PS50048">
    <property type="entry name" value="ZN2_CY6_FUNGAL_2"/>
    <property type="match status" value="1"/>
</dbReference>
<dbReference type="PANTHER" id="PTHR42877:SF10">
    <property type="entry name" value="L-ORNITHINE N(5)-OXYGENASE"/>
    <property type="match status" value="1"/>
</dbReference>
<dbReference type="CDD" id="cd00067">
    <property type="entry name" value="GAL4"/>
    <property type="match status" value="1"/>
</dbReference>
<evidence type="ECO:0000256" key="4">
    <source>
        <dbReference type="ARBA" id="ARBA00022827"/>
    </source>
</evidence>
<feature type="region of interest" description="Disordered" evidence="7">
    <location>
        <begin position="373"/>
        <end position="392"/>
    </location>
</feature>
<evidence type="ECO:0000256" key="7">
    <source>
        <dbReference type="SAM" id="MobiDB-lite"/>
    </source>
</evidence>
<evidence type="ECO:0000313" key="9">
    <source>
        <dbReference type="EMBL" id="KAF4309392.1"/>
    </source>
</evidence>
<dbReference type="Pfam" id="PF00743">
    <property type="entry name" value="FMO-like"/>
    <property type="match status" value="1"/>
</dbReference>
<dbReference type="Pfam" id="PF04082">
    <property type="entry name" value="Fungal_trans"/>
    <property type="match status" value="1"/>
</dbReference>
<dbReference type="InterPro" id="IPR001138">
    <property type="entry name" value="Zn2Cys6_DnaBD"/>
</dbReference>
<feature type="region of interest" description="Disordered" evidence="7">
    <location>
        <begin position="625"/>
        <end position="698"/>
    </location>
</feature>
<evidence type="ECO:0000256" key="5">
    <source>
        <dbReference type="ARBA" id="ARBA00023002"/>
    </source>
</evidence>
<dbReference type="InterPro" id="IPR036188">
    <property type="entry name" value="FAD/NAD-bd_sf"/>
</dbReference>
<evidence type="ECO:0000256" key="6">
    <source>
        <dbReference type="ARBA" id="ARBA00023242"/>
    </source>
</evidence>
<comment type="similarity">
    <text evidence="1">Belongs to the FAD-binding monooxygenase family.</text>
</comment>
<reference evidence="9" key="1">
    <citation type="submission" date="2020-04" db="EMBL/GenBank/DDBJ databases">
        <title>Genome Assembly and Annotation of Botryosphaeria dothidea sdau 11-99, a Latent Pathogen of Apple Fruit Ring Rot in China.</title>
        <authorList>
            <person name="Yu C."/>
            <person name="Diao Y."/>
            <person name="Lu Q."/>
            <person name="Zhao J."/>
            <person name="Cui S."/>
            <person name="Peng C."/>
            <person name="He B."/>
            <person name="Liu H."/>
        </authorList>
    </citation>
    <scope>NUCLEOTIDE SEQUENCE [LARGE SCALE GENOMIC DNA]</scope>
    <source>
        <strain evidence="9">Sdau11-99</strain>
    </source>
</reference>
<feature type="compositionally biased region" description="Polar residues" evidence="7">
    <location>
        <begin position="658"/>
        <end position="673"/>
    </location>
</feature>
<keyword evidence="10" id="KW-1185">Reference proteome</keyword>
<keyword evidence="5" id="KW-0560">Oxidoreductase</keyword>
<dbReference type="GO" id="GO:0050661">
    <property type="term" value="F:NADP binding"/>
    <property type="evidence" value="ECO:0007669"/>
    <property type="project" value="InterPro"/>
</dbReference>
<feature type="domain" description="Zn(2)-C6 fungal-type" evidence="8">
    <location>
        <begin position="707"/>
        <end position="736"/>
    </location>
</feature>
<evidence type="ECO:0000256" key="1">
    <source>
        <dbReference type="ARBA" id="ARBA00010139"/>
    </source>
</evidence>
<accession>A0A8H4IY65</accession>
<dbReference type="InterPro" id="IPR020946">
    <property type="entry name" value="Flavin_mOase-like"/>
</dbReference>
<dbReference type="Gene3D" id="3.50.50.60">
    <property type="entry name" value="FAD/NAD(P)-binding domain"/>
    <property type="match status" value="3"/>
</dbReference>
<keyword evidence="3" id="KW-0479">Metal-binding</keyword>
<dbReference type="Pfam" id="PF13450">
    <property type="entry name" value="NAD_binding_8"/>
    <property type="match status" value="1"/>
</dbReference>
<dbReference type="CDD" id="cd12148">
    <property type="entry name" value="fungal_TF_MHR"/>
    <property type="match status" value="1"/>
</dbReference>
<dbReference type="InterPro" id="IPR007219">
    <property type="entry name" value="XnlR_reg_dom"/>
</dbReference>
<dbReference type="Gene3D" id="4.10.240.10">
    <property type="entry name" value="Zn(2)-C6 fungal-type DNA-binding domain"/>
    <property type="match status" value="1"/>
</dbReference>
<keyword evidence="6" id="KW-0539">Nucleus</keyword>
<dbReference type="InterPro" id="IPR036864">
    <property type="entry name" value="Zn2-C6_fun-type_DNA-bd_sf"/>
</dbReference>
<dbReference type="GO" id="GO:0003677">
    <property type="term" value="F:DNA binding"/>
    <property type="evidence" value="ECO:0007669"/>
    <property type="project" value="InterPro"/>
</dbReference>
<dbReference type="Pfam" id="PF00172">
    <property type="entry name" value="Zn_clus"/>
    <property type="match status" value="1"/>
</dbReference>
<feature type="region of interest" description="Disordered" evidence="7">
    <location>
        <begin position="1342"/>
        <end position="1376"/>
    </location>
</feature>
<dbReference type="GO" id="GO:0008270">
    <property type="term" value="F:zinc ion binding"/>
    <property type="evidence" value="ECO:0007669"/>
    <property type="project" value="InterPro"/>
</dbReference>
<feature type="region of interest" description="Disordered" evidence="7">
    <location>
        <begin position="865"/>
        <end position="888"/>
    </location>
</feature>
<organism evidence="9 10">
    <name type="scientific">Botryosphaeria dothidea</name>
    <dbReference type="NCBI Taxonomy" id="55169"/>
    <lineage>
        <taxon>Eukaryota</taxon>
        <taxon>Fungi</taxon>
        <taxon>Dikarya</taxon>
        <taxon>Ascomycota</taxon>
        <taxon>Pezizomycotina</taxon>
        <taxon>Dothideomycetes</taxon>
        <taxon>Dothideomycetes incertae sedis</taxon>
        <taxon>Botryosphaeriales</taxon>
        <taxon>Botryosphaeriaceae</taxon>
        <taxon>Botryosphaeria</taxon>
    </lineage>
</organism>
<sequence>MQERVVHHAGGYGPDAHTYVPLLVVGAGVSGIAAACRLKAALAFDQFRVVDRHAGVGGTWWINRYPGVACDVLAAFYSFSWALNPGWRRLFPPGAEIVEYLESVCRRWGVWEKCIFGCEVKRVVWVEEGRYWECELWHLVEGVGDLSWKDRERLERAKGEGAVVVRKEVVRAGVVVSAVGALVEPRGWPEGVSGRERFEGRVFHSARWEEDVEFEGKDVVVVGTGCSAAQFVPKLVQEMGPRRVTQVMRSPPWVVPRAEPPGGEEWWEEWAPWLMTYVLGLNRAFRAFVSTNTEYDFRLFKNGEWNKKERRKVEQKLLEHMKKTVPEKYHEILTPDYGIGCKRRIFDAHWFPALQDPRLELTTQPLTAVHENSVTLGPGRTYPKNSEKEEPERTIPADVIVMANGFDITKWLHPLTVIGRDGQDLVEMERRGGPQAYQGTAMDGFPNFFIVFGPNTATGHSSVILASENMVNYALRFIKLILNGDAETVEVKKEAEEDYTRDIQRNLKDTIWRSGGCNSWYLDNRTGWNSTMYPYTQIWFTLRCMFPRWSDWNITYTRKGLMKLYLQRILRLVGLTLLLIGAVRTRQRGIGLADMQASFKWLIAFAVDRSIDLLSTLKQVFHKQLPHSHTPTPTARRAPRRHLAPAVDCPFPPRARASMSTNGAQSASPTHEGSTPDAHAGSKRKNPDGSEAPPVQRAKRNRYISIACNECKRRKIKCNGQTPCQRCGNLQLECTYAPNCCNNFKDSEEFKRMDAHIQALQDQVDTLFNNLNSLRNHVDSNMLGTSTSPFPDNQYARSMSISQPSVQGQAPNGRPKQQQPAKHPRFHGPTSNAFNLGVAKANLQSIGITATDDNAEEGVLTQDATPLDSPRIAPLAPPPSTHTNKPVLHTTKDPMWAINKDEAIRLCHVWHEEMGLMYPVLDIEATIRHATLLYTFMEAAHRTRLVEVSFPGADSISDDQTIILKLILATALILEGSGKSELGTAMFQSIRANVEAVLLAPVNVRGIKMLTLTAMYHFHRDEEDTAWRIIGLAARLCMELGLHRRETYSTLFIEEEERAAAVRLFWSVYVLDRRWSFGTGMPFAFEDTDIDPNVPKPDDTTPYLNCMVTYSNIGSRVWKSVANSDNAPISKEEIGYLDYQIIQWHRSIPPALKYLHPSSSNPQDQQPVTRSMHRFRILLYLRANQMRILIYRPVLHTTSSIMEDMTAAQTVVDVAKDTINVLTHTNQTTDIYRSHQVMFNYFLISALAVLLLAVSHAPAHFSECCRDEFYMALDLVRGLSAESFVSKRLWRTIKVLKEVGPKLGLNLRGSNQAAVDASDAHSSAAVAMAGLAGHPVDENFLFGNNGNRPTNGQGPGDGPSGTGMGSNSESPNGMANDLTSLFEAAGGFAASTGFAPQNGYLISASGGEGGPQAGAEIVNSVFGHDDELAKILRELF</sequence>
<dbReference type="EMBL" id="WWBZ02000016">
    <property type="protein sequence ID" value="KAF4309392.1"/>
    <property type="molecule type" value="Genomic_DNA"/>
</dbReference>
<evidence type="ECO:0000256" key="3">
    <source>
        <dbReference type="ARBA" id="ARBA00022723"/>
    </source>
</evidence>
<dbReference type="GO" id="GO:0006351">
    <property type="term" value="P:DNA-templated transcription"/>
    <property type="evidence" value="ECO:0007669"/>
    <property type="project" value="InterPro"/>
</dbReference>
<dbReference type="OrthoDB" id="3971593at2759"/>
<evidence type="ECO:0000259" key="8">
    <source>
        <dbReference type="PROSITE" id="PS50048"/>
    </source>
</evidence>
<dbReference type="PANTHER" id="PTHR42877">
    <property type="entry name" value="L-ORNITHINE N(5)-MONOOXYGENASE-RELATED"/>
    <property type="match status" value="1"/>
</dbReference>
<dbReference type="GO" id="GO:0004499">
    <property type="term" value="F:N,N-dimethylaniline monooxygenase activity"/>
    <property type="evidence" value="ECO:0007669"/>
    <property type="project" value="InterPro"/>
</dbReference>
<dbReference type="SUPFAM" id="SSF57701">
    <property type="entry name" value="Zn2/Cys6 DNA-binding domain"/>
    <property type="match status" value="1"/>
</dbReference>
<comment type="caution">
    <text evidence="9">The sequence shown here is derived from an EMBL/GenBank/DDBJ whole genome shotgun (WGS) entry which is preliminary data.</text>
</comment>
<dbReference type="SMART" id="SM00066">
    <property type="entry name" value="GAL4"/>
    <property type="match status" value="1"/>
</dbReference>
<feature type="compositionally biased region" description="Gly residues" evidence="7">
    <location>
        <begin position="1353"/>
        <end position="1364"/>
    </location>
</feature>
<keyword evidence="4" id="KW-0274">FAD</keyword>
<name>A0A8H4IY65_9PEZI</name>
<dbReference type="SMART" id="SM00906">
    <property type="entry name" value="Fungal_trans"/>
    <property type="match status" value="1"/>
</dbReference>
<dbReference type="GO" id="GO:0000981">
    <property type="term" value="F:DNA-binding transcription factor activity, RNA polymerase II-specific"/>
    <property type="evidence" value="ECO:0007669"/>
    <property type="project" value="InterPro"/>
</dbReference>
<dbReference type="PROSITE" id="PS00463">
    <property type="entry name" value="ZN2_CY6_FUNGAL_1"/>
    <property type="match status" value="1"/>
</dbReference>
<keyword evidence="2" id="KW-0285">Flavoprotein</keyword>
<evidence type="ECO:0000313" key="10">
    <source>
        <dbReference type="Proteomes" id="UP000572817"/>
    </source>
</evidence>